<dbReference type="InterPro" id="IPR008996">
    <property type="entry name" value="IL1/FGF"/>
</dbReference>
<dbReference type="Pfam" id="PF00167">
    <property type="entry name" value="FGF"/>
    <property type="match status" value="1"/>
</dbReference>
<feature type="chain" id="PRO_5025396093" evidence="2">
    <location>
        <begin position="28"/>
        <end position="217"/>
    </location>
</feature>
<protein>
    <submittedName>
        <fullName evidence="3">Fibroblast growth factor 23</fullName>
    </submittedName>
</protein>
<dbReference type="AlphaFoldDB" id="A0A674DKA5"/>
<reference evidence="3" key="1">
    <citation type="submission" date="2025-08" db="UniProtKB">
        <authorList>
            <consortium name="Ensembl"/>
        </authorList>
    </citation>
    <scope>IDENTIFICATION</scope>
</reference>
<reference evidence="3" key="2">
    <citation type="submission" date="2025-09" db="UniProtKB">
        <authorList>
            <consortium name="Ensembl"/>
        </authorList>
    </citation>
    <scope>IDENTIFICATION</scope>
</reference>
<dbReference type="GeneTree" id="ENSGT00940000160821"/>
<name>A0A674DKA5_SALTR</name>
<evidence type="ECO:0000256" key="1">
    <source>
        <dbReference type="ARBA" id="ARBA00007936"/>
    </source>
</evidence>
<dbReference type="Gene3D" id="2.80.10.50">
    <property type="match status" value="1"/>
</dbReference>
<dbReference type="PANTHER" id="PTHR11486">
    <property type="entry name" value="FIBROBLAST GROWTH FACTOR"/>
    <property type="match status" value="1"/>
</dbReference>
<dbReference type="Proteomes" id="UP000472277">
    <property type="component" value="Chromosome 40"/>
</dbReference>
<gene>
    <name evidence="3" type="primary">FGF23</name>
</gene>
<dbReference type="SMART" id="SM00442">
    <property type="entry name" value="FGF"/>
    <property type="match status" value="1"/>
</dbReference>
<comment type="similarity">
    <text evidence="1">Belongs to the heparin-binding growth factors family.</text>
</comment>
<dbReference type="Ensembl" id="ENSSTUT00000103580.1">
    <property type="protein sequence ID" value="ENSSTUP00000096437.1"/>
    <property type="gene ID" value="ENSSTUG00000043411.1"/>
</dbReference>
<evidence type="ECO:0000313" key="4">
    <source>
        <dbReference type="Proteomes" id="UP000472277"/>
    </source>
</evidence>
<feature type="signal peptide" evidence="2">
    <location>
        <begin position="1"/>
        <end position="27"/>
    </location>
</feature>
<dbReference type="InParanoid" id="A0A674DKA5"/>
<dbReference type="InterPro" id="IPR002209">
    <property type="entry name" value="Fibroblast_GF_fam"/>
</dbReference>
<evidence type="ECO:0000313" key="3">
    <source>
        <dbReference type="Ensembl" id="ENSSTUP00000096437.1"/>
    </source>
</evidence>
<proteinExistence type="inferred from homology"/>
<keyword evidence="2" id="KW-0732">Signal</keyword>
<organism evidence="3 4">
    <name type="scientific">Salmo trutta</name>
    <name type="common">Brown trout</name>
    <dbReference type="NCBI Taxonomy" id="8032"/>
    <lineage>
        <taxon>Eukaryota</taxon>
        <taxon>Metazoa</taxon>
        <taxon>Chordata</taxon>
        <taxon>Craniata</taxon>
        <taxon>Vertebrata</taxon>
        <taxon>Euteleostomi</taxon>
        <taxon>Actinopterygii</taxon>
        <taxon>Neopterygii</taxon>
        <taxon>Teleostei</taxon>
        <taxon>Protacanthopterygii</taxon>
        <taxon>Salmoniformes</taxon>
        <taxon>Salmonidae</taxon>
        <taxon>Salmoninae</taxon>
        <taxon>Salmo</taxon>
    </lineage>
</organism>
<dbReference type="GO" id="GO:0008083">
    <property type="term" value="F:growth factor activity"/>
    <property type="evidence" value="ECO:0007669"/>
    <property type="project" value="InterPro"/>
</dbReference>
<evidence type="ECO:0000256" key="2">
    <source>
        <dbReference type="SAM" id="SignalP"/>
    </source>
</evidence>
<keyword evidence="4" id="KW-1185">Reference proteome</keyword>
<accession>A0A674DKA5</accession>
<sequence>VSLTSGMRDAVLVLLLAVLQGFRLVDALPNPSPLLGSNWGNPRRYVHLQTSSDVNNFYIEISLNGHLRVILLKAETRERVAILGVKSNRYLCMDALGNPFSSTVCHKEDCLFNHKLLENHRNMYYSCRTGILLNLEGIKQVYTVGQNLPQTSLFLSEGWSASLGLHVIMHVLLMRRFILNGNEWSPLQGIRTNTTGYRCWTPKASNKANSKKVESIY</sequence>
<dbReference type="SUPFAM" id="SSF50353">
    <property type="entry name" value="Cytokine"/>
    <property type="match status" value="1"/>
</dbReference>